<dbReference type="InterPro" id="IPR003362">
    <property type="entry name" value="Bact_transf"/>
</dbReference>
<feature type="transmembrane region" description="Helical" evidence="9">
    <location>
        <begin position="26"/>
        <end position="48"/>
    </location>
</feature>
<protein>
    <submittedName>
        <fullName evidence="11">Undecaprenyl-phosphate galactose phosphotransferase WbaP</fullName>
    </submittedName>
</protein>
<proteinExistence type="inferred from homology"/>
<dbReference type="InterPro" id="IPR017472">
    <property type="entry name" value="Undecaprenyl-P_galact_Ptfrase"/>
</dbReference>
<accession>A0A943EEB6</accession>
<dbReference type="GO" id="GO:0016780">
    <property type="term" value="F:phosphotransferase activity, for other substituted phosphate groups"/>
    <property type="evidence" value="ECO:0007669"/>
    <property type="project" value="TreeGrafter"/>
</dbReference>
<dbReference type="PANTHER" id="PTHR30576">
    <property type="entry name" value="COLANIC BIOSYNTHESIS UDP-GLUCOSE LIPID CARRIER TRANSFERASE"/>
    <property type="match status" value="1"/>
</dbReference>
<dbReference type="NCBIfam" id="TIGR03022">
    <property type="entry name" value="WbaP_sugtrans"/>
    <property type="match status" value="1"/>
</dbReference>
<keyword evidence="4" id="KW-1003">Cell membrane</keyword>
<evidence type="ECO:0000256" key="6">
    <source>
        <dbReference type="ARBA" id="ARBA00022692"/>
    </source>
</evidence>
<evidence type="ECO:0000256" key="8">
    <source>
        <dbReference type="ARBA" id="ARBA00023136"/>
    </source>
</evidence>
<evidence type="ECO:0000256" key="9">
    <source>
        <dbReference type="SAM" id="Phobius"/>
    </source>
</evidence>
<name>A0A943EEB6_9FIRM</name>
<feature type="domain" description="Bacterial sugar transferase" evidence="10">
    <location>
        <begin position="291"/>
        <end position="482"/>
    </location>
</feature>
<evidence type="ECO:0000313" key="11">
    <source>
        <dbReference type="EMBL" id="MBS5519445.1"/>
    </source>
</evidence>
<comment type="similarity">
    <text evidence="3">Belongs to the bacterial sugar transferase family.</text>
</comment>
<sequence>MLVRPESKQEESQGIHKRFIEHHLSYFLPTFYMLSDWVFILLAEHLAIGARNGLMGSSVLHIAWLNKWIIFPLFFILFLRAGRVYQKPMGIWRLLERIFYGCVYAICLIILLVYLTHIGNSTSRLFIAFLGIFSFLFLSLSRLVMTKVLDWAGIGRYPVLLVGAGKTAQLLLRGIKNDVGLNYHVIGYVDDAGERKENVGNLPYLGTLDEIEPILAKTQVNDVFIAAPGLSPKKLDSLIYRIQPLVRNLSFIPDLIGLPVNGVTVESLFNERLLVMGLRNNLARSYNKILKYLFDMVLTFIGILVMSPILLLLALLVRLDSPGPVLFAHRRIGQGGKEFPCYKFRTMCVDADVKLKEYLASHPEAREEWERDFKLKDDPRITRIGHILRRTSLDELPQLFNVLKGEMSLVGPRPIVRAEIPKYGSYISDFYMVRPGITGMWQVNGRSDTTYEERVQMDSWYVRNWSIWLDLSLLWKTFSVVLHHKGAY</sequence>
<evidence type="ECO:0000256" key="5">
    <source>
        <dbReference type="ARBA" id="ARBA00022679"/>
    </source>
</evidence>
<dbReference type="InterPro" id="IPR017475">
    <property type="entry name" value="EPS_sugar_tfrase"/>
</dbReference>
<feature type="transmembrane region" description="Helical" evidence="9">
    <location>
        <begin position="125"/>
        <end position="145"/>
    </location>
</feature>
<comment type="subcellular location">
    <subcellularLocation>
        <location evidence="2">Cell membrane</location>
    </subcellularLocation>
    <subcellularLocation>
        <location evidence="1">Membrane</location>
        <topology evidence="1">Multi-pass membrane protein</topology>
    </subcellularLocation>
</comment>
<dbReference type="GO" id="GO:0005886">
    <property type="term" value="C:plasma membrane"/>
    <property type="evidence" value="ECO:0007669"/>
    <property type="project" value="UniProtKB-SubCell"/>
</dbReference>
<comment type="caution">
    <text evidence="11">The sequence shown here is derived from an EMBL/GenBank/DDBJ whole genome shotgun (WGS) entry which is preliminary data.</text>
</comment>
<evidence type="ECO:0000256" key="2">
    <source>
        <dbReference type="ARBA" id="ARBA00004236"/>
    </source>
</evidence>
<evidence type="ECO:0000313" key="12">
    <source>
        <dbReference type="Proteomes" id="UP000754226"/>
    </source>
</evidence>
<keyword evidence="6 9" id="KW-0812">Transmembrane</keyword>
<dbReference type="Proteomes" id="UP000754226">
    <property type="component" value="Unassembled WGS sequence"/>
</dbReference>
<dbReference type="PANTHER" id="PTHR30576:SF4">
    <property type="entry name" value="UNDECAPRENYL-PHOSPHATE GALACTOSE PHOSPHOTRANSFERASE"/>
    <property type="match status" value="1"/>
</dbReference>
<feature type="transmembrane region" description="Helical" evidence="9">
    <location>
        <begin position="98"/>
        <end position="119"/>
    </location>
</feature>
<reference evidence="11" key="1">
    <citation type="submission" date="2021-02" db="EMBL/GenBank/DDBJ databases">
        <title>Infant gut strain persistence is associated with maternal origin, phylogeny, and functional potential including surface adhesion and iron acquisition.</title>
        <authorList>
            <person name="Lou Y.C."/>
        </authorList>
    </citation>
    <scope>NUCLEOTIDE SEQUENCE</scope>
    <source>
        <strain evidence="11">L3_106_000M1_dasL3_106_000M1_concoct_15</strain>
    </source>
</reference>
<evidence type="ECO:0000256" key="4">
    <source>
        <dbReference type="ARBA" id="ARBA00022475"/>
    </source>
</evidence>
<feature type="transmembrane region" description="Helical" evidence="9">
    <location>
        <begin position="68"/>
        <end position="86"/>
    </location>
</feature>
<keyword evidence="8 9" id="KW-0472">Membrane</keyword>
<dbReference type="GO" id="GO:0000271">
    <property type="term" value="P:polysaccharide biosynthetic process"/>
    <property type="evidence" value="ECO:0007669"/>
    <property type="project" value="InterPro"/>
</dbReference>
<organism evidence="11 12">
    <name type="scientific">Acidaminococcus intestini</name>
    <dbReference type="NCBI Taxonomy" id="187327"/>
    <lineage>
        <taxon>Bacteria</taxon>
        <taxon>Bacillati</taxon>
        <taxon>Bacillota</taxon>
        <taxon>Negativicutes</taxon>
        <taxon>Acidaminococcales</taxon>
        <taxon>Acidaminococcaceae</taxon>
        <taxon>Acidaminococcus</taxon>
    </lineage>
</organism>
<keyword evidence="5" id="KW-0808">Transferase</keyword>
<dbReference type="Pfam" id="PF02397">
    <property type="entry name" value="Bac_transf"/>
    <property type="match status" value="1"/>
</dbReference>
<evidence type="ECO:0000256" key="7">
    <source>
        <dbReference type="ARBA" id="ARBA00022989"/>
    </source>
</evidence>
<dbReference type="EMBL" id="JAGZCZ010000004">
    <property type="protein sequence ID" value="MBS5519445.1"/>
    <property type="molecule type" value="Genomic_DNA"/>
</dbReference>
<evidence type="ECO:0000256" key="3">
    <source>
        <dbReference type="ARBA" id="ARBA00006464"/>
    </source>
</evidence>
<dbReference type="Gene3D" id="3.40.50.720">
    <property type="entry name" value="NAD(P)-binding Rossmann-like Domain"/>
    <property type="match status" value="1"/>
</dbReference>
<dbReference type="AlphaFoldDB" id="A0A943EEB6"/>
<evidence type="ECO:0000256" key="1">
    <source>
        <dbReference type="ARBA" id="ARBA00004141"/>
    </source>
</evidence>
<keyword evidence="7 9" id="KW-1133">Transmembrane helix</keyword>
<evidence type="ECO:0000259" key="10">
    <source>
        <dbReference type="Pfam" id="PF02397"/>
    </source>
</evidence>
<dbReference type="Pfam" id="PF13727">
    <property type="entry name" value="CoA_binding_3"/>
    <property type="match status" value="1"/>
</dbReference>
<feature type="transmembrane region" description="Helical" evidence="9">
    <location>
        <begin position="292"/>
        <end position="317"/>
    </location>
</feature>
<dbReference type="NCBIfam" id="TIGR03025">
    <property type="entry name" value="EPS_sugtrans"/>
    <property type="match status" value="1"/>
</dbReference>
<gene>
    <name evidence="11" type="primary">wbaP</name>
    <name evidence="11" type="ORF">KHX13_03790</name>
</gene>